<name>A0A067QZ60_ZOONE</name>
<evidence type="ECO:0000313" key="2">
    <source>
        <dbReference type="Proteomes" id="UP000027135"/>
    </source>
</evidence>
<keyword evidence="2" id="KW-1185">Reference proteome</keyword>
<dbReference type="InParanoid" id="A0A067QZ60"/>
<protein>
    <submittedName>
        <fullName evidence="1">Uncharacterized protein</fullName>
    </submittedName>
</protein>
<accession>A0A067QZ60</accession>
<organism evidence="1 2">
    <name type="scientific">Zootermopsis nevadensis</name>
    <name type="common">Dampwood termite</name>
    <dbReference type="NCBI Taxonomy" id="136037"/>
    <lineage>
        <taxon>Eukaryota</taxon>
        <taxon>Metazoa</taxon>
        <taxon>Ecdysozoa</taxon>
        <taxon>Arthropoda</taxon>
        <taxon>Hexapoda</taxon>
        <taxon>Insecta</taxon>
        <taxon>Pterygota</taxon>
        <taxon>Neoptera</taxon>
        <taxon>Polyneoptera</taxon>
        <taxon>Dictyoptera</taxon>
        <taxon>Blattodea</taxon>
        <taxon>Blattoidea</taxon>
        <taxon>Termitoidae</taxon>
        <taxon>Termopsidae</taxon>
        <taxon>Zootermopsis</taxon>
    </lineage>
</organism>
<dbReference type="Proteomes" id="UP000027135">
    <property type="component" value="Unassembled WGS sequence"/>
</dbReference>
<dbReference type="EMBL" id="KK852818">
    <property type="protein sequence ID" value="KDR15698.1"/>
    <property type="molecule type" value="Genomic_DNA"/>
</dbReference>
<dbReference type="AlphaFoldDB" id="A0A067QZ60"/>
<reference evidence="1 2" key="1">
    <citation type="journal article" date="2014" name="Nat. Commun.">
        <title>Molecular traces of alternative social organization in a termite genome.</title>
        <authorList>
            <person name="Terrapon N."/>
            <person name="Li C."/>
            <person name="Robertson H.M."/>
            <person name="Ji L."/>
            <person name="Meng X."/>
            <person name="Booth W."/>
            <person name="Chen Z."/>
            <person name="Childers C.P."/>
            <person name="Glastad K.M."/>
            <person name="Gokhale K."/>
            <person name="Gowin J."/>
            <person name="Gronenberg W."/>
            <person name="Hermansen R.A."/>
            <person name="Hu H."/>
            <person name="Hunt B.G."/>
            <person name="Huylmans A.K."/>
            <person name="Khalil S.M."/>
            <person name="Mitchell R.D."/>
            <person name="Munoz-Torres M.C."/>
            <person name="Mustard J.A."/>
            <person name="Pan H."/>
            <person name="Reese J.T."/>
            <person name="Scharf M.E."/>
            <person name="Sun F."/>
            <person name="Vogel H."/>
            <person name="Xiao J."/>
            <person name="Yang W."/>
            <person name="Yang Z."/>
            <person name="Yang Z."/>
            <person name="Zhou J."/>
            <person name="Zhu J."/>
            <person name="Brent C.S."/>
            <person name="Elsik C.G."/>
            <person name="Goodisman M.A."/>
            <person name="Liberles D.A."/>
            <person name="Roe R.M."/>
            <person name="Vargo E.L."/>
            <person name="Vilcinskas A."/>
            <person name="Wang J."/>
            <person name="Bornberg-Bauer E."/>
            <person name="Korb J."/>
            <person name="Zhang G."/>
            <person name="Liebig J."/>
        </authorList>
    </citation>
    <scope>NUCLEOTIDE SEQUENCE [LARGE SCALE GENOMIC DNA]</scope>
    <source>
        <tissue evidence="1">Whole organism</tissue>
    </source>
</reference>
<proteinExistence type="predicted"/>
<evidence type="ECO:0000313" key="1">
    <source>
        <dbReference type="EMBL" id="KDR15698.1"/>
    </source>
</evidence>
<sequence length="111" mass="13494">MFHFKNRLEDNTIFQKSIFTTFFVTRHTYDENGTMSCTYWVLQLLTIQLCPQVVRVEKLKSLNGLEFVYMFLWHLRYLKQPQLILILDKRTTLSNTKHMLPSWLKYNILRC</sequence>
<gene>
    <name evidence="1" type="ORF">L798_09775</name>
</gene>